<dbReference type="EMBL" id="JAASQJ010000007">
    <property type="protein sequence ID" value="NIJ55979.1"/>
    <property type="molecule type" value="Genomic_DNA"/>
</dbReference>
<sequence>MKIIHALGKTTLLAFLLMAFAISACKDDDNEPDPGAVDTNPIVGTWRLTAVTPETAGTTIPAIQFITASVPCLFDLKLTFNADNSITTADCSAAVSAIDPFVPVGAEAKWKVTGDKLVLSKGTTTQEFKMTQTATDLTVIVNTNTDATKPPVNALLQFKRV</sequence>
<protein>
    <recommendedName>
        <fullName evidence="2">Lipocalin-like domain-containing protein</fullName>
    </recommendedName>
</protein>
<evidence type="ECO:0000313" key="4">
    <source>
        <dbReference type="Proteomes" id="UP001179181"/>
    </source>
</evidence>
<gene>
    <name evidence="3" type="ORF">FHS68_005174</name>
</gene>
<feature type="chain" id="PRO_5045421533" description="Lipocalin-like domain-containing protein" evidence="1">
    <location>
        <begin position="27"/>
        <end position="161"/>
    </location>
</feature>
<keyword evidence="4" id="KW-1185">Reference proteome</keyword>
<keyword evidence="1" id="KW-0732">Signal</keyword>
<dbReference type="Pfam" id="PF13648">
    <property type="entry name" value="Lipocalin_4"/>
    <property type="match status" value="1"/>
</dbReference>
<accession>A0ABX0UUS8</accession>
<name>A0ABX0UUS8_9BACT</name>
<evidence type="ECO:0000256" key="1">
    <source>
        <dbReference type="SAM" id="SignalP"/>
    </source>
</evidence>
<proteinExistence type="predicted"/>
<evidence type="ECO:0000259" key="2">
    <source>
        <dbReference type="Pfam" id="PF13648"/>
    </source>
</evidence>
<dbReference type="Proteomes" id="UP001179181">
    <property type="component" value="Unassembled WGS sequence"/>
</dbReference>
<dbReference type="RefSeq" id="WP_167276711.1">
    <property type="nucleotide sequence ID" value="NZ_JAASQJ010000007.1"/>
</dbReference>
<dbReference type="InterPro" id="IPR024311">
    <property type="entry name" value="Lipocalin-like"/>
</dbReference>
<dbReference type="PROSITE" id="PS51257">
    <property type="entry name" value="PROKAR_LIPOPROTEIN"/>
    <property type="match status" value="1"/>
</dbReference>
<feature type="signal peptide" evidence="1">
    <location>
        <begin position="1"/>
        <end position="26"/>
    </location>
</feature>
<evidence type="ECO:0000313" key="3">
    <source>
        <dbReference type="EMBL" id="NIJ55979.1"/>
    </source>
</evidence>
<reference evidence="3 4" key="1">
    <citation type="submission" date="2020-03" db="EMBL/GenBank/DDBJ databases">
        <title>Genomic Encyclopedia of Type Strains, Phase IV (KMG-IV): sequencing the most valuable type-strain genomes for metagenomic binning, comparative biology and taxonomic classification.</title>
        <authorList>
            <person name="Goeker M."/>
        </authorList>
    </citation>
    <scope>NUCLEOTIDE SEQUENCE [LARGE SCALE GENOMIC DNA]</scope>
    <source>
        <strain evidence="3 4">DSM 102865</strain>
    </source>
</reference>
<feature type="domain" description="Lipocalin-like" evidence="2">
    <location>
        <begin position="42"/>
        <end position="138"/>
    </location>
</feature>
<organism evidence="3 4">
    <name type="scientific">Dyadobacter arcticus</name>
    <dbReference type="NCBI Taxonomy" id="1078754"/>
    <lineage>
        <taxon>Bacteria</taxon>
        <taxon>Pseudomonadati</taxon>
        <taxon>Bacteroidota</taxon>
        <taxon>Cytophagia</taxon>
        <taxon>Cytophagales</taxon>
        <taxon>Spirosomataceae</taxon>
        <taxon>Dyadobacter</taxon>
    </lineage>
</organism>
<comment type="caution">
    <text evidence="3">The sequence shown here is derived from an EMBL/GenBank/DDBJ whole genome shotgun (WGS) entry which is preliminary data.</text>
</comment>